<gene>
    <name evidence="1" type="ORF">ALECFALPRED_001617</name>
</gene>
<organism evidence="1 2">
    <name type="scientific">Alectoria fallacina</name>
    <dbReference type="NCBI Taxonomy" id="1903189"/>
    <lineage>
        <taxon>Eukaryota</taxon>
        <taxon>Fungi</taxon>
        <taxon>Dikarya</taxon>
        <taxon>Ascomycota</taxon>
        <taxon>Pezizomycotina</taxon>
        <taxon>Lecanoromycetes</taxon>
        <taxon>OSLEUM clade</taxon>
        <taxon>Lecanoromycetidae</taxon>
        <taxon>Lecanorales</taxon>
        <taxon>Lecanorineae</taxon>
        <taxon>Parmeliaceae</taxon>
        <taxon>Alectoria</taxon>
    </lineage>
</organism>
<evidence type="ECO:0000313" key="1">
    <source>
        <dbReference type="EMBL" id="CAF9920765.1"/>
    </source>
</evidence>
<proteinExistence type="predicted"/>
<keyword evidence="2" id="KW-1185">Reference proteome</keyword>
<accession>A0A8H3IMJ8</accession>
<reference evidence="1" key="1">
    <citation type="submission" date="2021-03" db="EMBL/GenBank/DDBJ databases">
        <authorList>
            <person name="Tagirdzhanova G."/>
        </authorList>
    </citation>
    <scope>NUCLEOTIDE SEQUENCE</scope>
</reference>
<dbReference type="EMBL" id="CAJPDR010000139">
    <property type="protein sequence ID" value="CAF9920765.1"/>
    <property type="molecule type" value="Genomic_DNA"/>
</dbReference>
<dbReference type="Proteomes" id="UP000664203">
    <property type="component" value="Unassembled WGS sequence"/>
</dbReference>
<protein>
    <submittedName>
        <fullName evidence="1">Uncharacterized protein</fullName>
    </submittedName>
</protein>
<evidence type="ECO:0000313" key="2">
    <source>
        <dbReference type="Proteomes" id="UP000664203"/>
    </source>
</evidence>
<name>A0A8H3IMJ8_9LECA</name>
<dbReference type="AlphaFoldDB" id="A0A8H3IMJ8"/>
<comment type="caution">
    <text evidence="1">The sequence shown here is derived from an EMBL/GenBank/DDBJ whole genome shotgun (WGS) entry which is preliminary data.</text>
</comment>
<sequence length="92" mass="10063">MIPKIFVATGYIDGDAPRSQTPRVASQYTNARLVYGILDDKDIPGQEAKKADIVLNTSIAPMSTAETPFTLSLMDLRPVQQDIRDQILIGGE</sequence>